<accession>A0A2W4SQU1</accession>
<evidence type="ECO:0000313" key="2">
    <source>
        <dbReference type="Proteomes" id="UP000249396"/>
    </source>
</evidence>
<evidence type="ECO:0008006" key="3">
    <source>
        <dbReference type="Google" id="ProtNLM"/>
    </source>
</evidence>
<evidence type="ECO:0000313" key="1">
    <source>
        <dbReference type="EMBL" id="PZN75134.1"/>
    </source>
</evidence>
<protein>
    <recommendedName>
        <fullName evidence="3">DUF2281 domain-containing protein</fullName>
    </recommendedName>
</protein>
<proteinExistence type="predicted"/>
<comment type="caution">
    <text evidence="1">The sequence shown here is derived from an EMBL/GenBank/DDBJ whole genome shotgun (WGS) entry which is preliminary data.</text>
</comment>
<dbReference type="AlphaFoldDB" id="A0A2W4SQU1"/>
<organism evidence="1 2">
    <name type="scientific">Candidatus Methylumidiphilus alinenensis</name>
    <dbReference type="NCBI Taxonomy" id="2202197"/>
    <lineage>
        <taxon>Bacteria</taxon>
        <taxon>Pseudomonadati</taxon>
        <taxon>Pseudomonadota</taxon>
        <taxon>Gammaproteobacteria</taxon>
        <taxon>Methylococcales</taxon>
        <taxon>Candidatus Methylumidiphilus</taxon>
    </lineage>
</organism>
<dbReference type="EMBL" id="QJPH01000399">
    <property type="protein sequence ID" value="PZN75134.1"/>
    <property type="molecule type" value="Genomic_DNA"/>
</dbReference>
<name>A0A2W4SQU1_9GAMM</name>
<reference evidence="1 2" key="1">
    <citation type="journal article" date="2018" name="Aquat. Microb. Ecol.">
        <title>Gammaproteobacterial methanotrophs dominate.</title>
        <authorList>
            <person name="Rissanen A.J."/>
            <person name="Saarenheimo J."/>
            <person name="Tiirola M."/>
            <person name="Peura S."/>
            <person name="Aalto S.L."/>
            <person name="Karvinen A."/>
            <person name="Nykanen H."/>
        </authorList>
    </citation>
    <scope>NUCLEOTIDE SEQUENCE [LARGE SCALE GENOMIC DNA]</scope>
    <source>
        <strain evidence="1">AMbin10</strain>
    </source>
</reference>
<sequence>MIQTIEATIDEKGQIYLSESIKIKGVHRALVTVLDELPPKGIETMLLSEPSLAADWLRPEEEEAWSNL</sequence>
<dbReference type="Proteomes" id="UP000249396">
    <property type="component" value="Unassembled WGS sequence"/>
</dbReference>
<gene>
    <name evidence="1" type="ORF">DM484_19480</name>
</gene>